<dbReference type="PANTHER" id="PTHR23336">
    <property type="entry name" value="ZINC FINGER CW-TYPE COILED-COIL DOMAIN PROTEIN 3"/>
    <property type="match status" value="1"/>
</dbReference>
<keyword evidence="2" id="KW-0479">Metal-binding</keyword>
<keyword evidence="5" id="KW-0175">Coiled coil</keyword>
<dbReference type="GeneTree" id="ENSGT00940000166590"/>
<comment type="subcellular location">
    <subcellularLocation>
        <location evidence="1">Nucleus</location>
    </subcellularLocation>
</comment>
<evidence type="ECO:0000313" key="9">
    <source>
        <dbReference type="Proteomes" id="UP000694580"/>
    </source>
</evidence>
<dbReference type="FunFam" id="3.30.565.10:FF:000035">
    <property type="entry name" value="MORC family CW-type zinc finger protein 4"/>
    <property type="match status" value="1"/>
</dbReference>
<evidence type="ECO:0000256" key="3">
    <source>
        <dbReference type="ARBA" id="ARBA00022771"/>
    </source>
</evidence>
<dbReference type="GO" id="GO:0016887">
    <property type="term" value="F:ATP hydrolysis activity"/>
    <property type="evidence" value="ECO:0007669"/>
    <property type="project" value="InterPro"/>
</dbReference>
<evidence type="ECO:0000256" key="1">
    <source>
        <dbReference type="ARBA" id="ARBA00004123"/>
    </source>
</evidence>
<dbReference type="SUPFAM" id="SSF55874">
    <property type="entry name" value="ATPase domain of HSP90 chaperone/DNA topoisomerase II/histidine kinase"/>
    <property type="match status" value="1"/>
</dbReference>
<dbReference type="Ensembl" id="ENSDCDT00010030304.1">
    <property type="protein sequence ID" value="ENSDCDP00010024522.1"/>
    <property type="gene ID" value="ENSDCDG00010015515.1"/>
</dbReference>
<keyword evidence="3" id="KW-0863">Zinc-finger</keyword>
<dbReference type="InterPro" id="IPR036890">
    <property type="entry name" value="HATPase_C_sf"/>
</dbReference>
<reference evidence="8 9" key="1">
    <citation type="submission" date="2020-06" db="EMBL/GenBank/DDBJ databases">
        <authorList>
            <consortium name="Wellcome Sanger Institute Data Sharing"/>
        </authorList>
    </citation>
    <scope>NUCLEOTIDE SEQUENCE [LARGE SCALE GENOMIC DNA]</scope>
</reference>
<dbReference type="GO" id="GO:0008270">
    <property type="term" value="F:zinc ion binding"/>
    <property type="evidence" value="ECO:0007669"/>
    <property type="project" value="UniProtKB-KW"/>
</dbReference>
<evidence type="ECO:0000259" key="7">
    <source>
        <dbReference type="PROSITE" id="PS51050"/>
    </source>
</evidence>
<keyword evidence="4" id="KW-0862">Zinc</keyword>
<evidence type="ECO:0000313" key="8">
    <source>
        <dbReference type="Ensembl" id="ENSDCDP00010024522.1"/>
    </source>
</evidence>
<dbReference type="Gene3D" id="3.30.40.100">
    <property type="match status" value="1"/>
</dbReference>
<proteinExistence type="predicted"/>
<keyword evidence="9" id="KW-1185">Reference proteome</keyword>
<feature type="domain" description="CW-type" evidence="7">
    <location>
        <begin position="398"/>
        <end position="450"/>
    </location>
</feature>
<dbReference type="Pfam" id="PF07496">
    <property type="entry name" value="zf-CW"/>
    <property type="match status" value="1"/>
</dbReference>
<dbReference type="InterPro" id="IPR045261">
    <property type="entry name" value="MORC_ATPase"/>
</dbReference>
<dbReference type="Pfam" id="PF13589">
    <property type="entry name" value="HATPase_c_3"/>
    <property type="match status" value="1"/>
</dbReference>
<keyword evidence="6" id="KW-0539">Nucleus</keyword>
<sequence length="547" mass="63118">MASRTHRGIPLSALNPKFLHTNSTSHTWPFSAIAELLDNAYDPDVRAKKFWIDWTCIKGLDCLSFMDNGAGMTRGKMHKMLSFGFSDKKATKGHVPVGVYGNGFKSGSMRLGKDAMVFTKTKDSMTVGFLSQSYLEAIRAQQVLVPIITFMRDGQNLYPLTDAASLQAILKHSIFNTEIELFSELRAISVVGATGTRIIIWNLRKTTNGETEFDFSADRYDIRANHSDCSGESQSMTPESGYSLRAYCKILYLKPRMQIILRGQKVKTELISKSLAHIAIDNYRPTFLSKRVWITFGFNTKNKEHYGIMMYHKNRLIKAYERVGCQRKAEKKGVGVIGVIECNFLQPTHNKQDFDNTDKYRKTIHNLGVKLEEYWNEIRYKRKKEDPQCTMPIEDILKFPDQSWVQCDRCLKWRRLPDGIDCNILPEMWFCSMNPDPQFRSCHVEEEPEDQEEEQHSYPKTYKQEDGLSAQCKQLKEELKNMRQRENKRRSPYSALCAEEDRGTLWTLRHRIGRLLVSFVPALDLNQVDYNSSVIDEMLAQVLQELS</sequence>
<dbReference type="Proteomes" id="UP000694580">
    <property type="component" value="Chromosome 5"/>
</dbReference>
<dbReference type="FunFam" id="3.30.40.100:FF:000003">
    <property type="entry name" value="MORC family CW-type zinc finger 3"/>
    <property type="match status" value="1"/>
</dbReference>
<dbReference type="InterPro" id="IPR011124">
    <property type="entry name" value="Znf_CW"/>
</dbReference>
<dbReference type="CDD" id="cd16931">
    <property type="entry name" value="HATPase_MORC-like"/>
    <property type="match status" value="1"/>
</dbReference>
<accession>A0AAY4BVC1</accession>
<evidence type="ECO:0000256" key="2">
    <source>
        <dbReference type="ARBA" id="ARBA00022723"/>
    </source>
</evidence>
<evidence type="ECO:0000256" key="6">
    <source>
        <dbReference type="ARBA" id="ARBA00023242"/>
    </source>
</evidence>
<gene>
    <name evidence="8" type="primary">morc3b</name>
</gene>
<reference evidence="8" key="3">
    <citation type="submission" date="2025-09" db="UniProtKB">
        <authorList>
            <consortium name="Ensembl"/>
        </authorList>
    </citation>
    <scope>IDENTIFICATION</scope>
</reference>
<dbReference type="AlphaFoldDB" id="A0AAY4BVC1"/>
<dbReference type="Pfam" id="PF17942">
    <property type="entry name" value="Morc6_S5"/>
    <property type="match status" value="1"/>
</dbReference>
<evidence type="ECO:0000256" key="5">
    <source>
        <dbReference type="ARBA" id="ARBA00023054"/>
    </source>
</evidence>
<organism evidence="8 9">
    <name type="scientific">Denticeps clupeoides</name>
    <name type="common">denticle herring</name>
    <dbReference type="NCBI Taxonomy" id="299321"/>
    <lineage>
        <taxon>Eukaryota</taxon>
        <taxon>Metazoa</taxon>
        <taxon>Chordata</taxon>
        <taxon>Craniata</taxon>
        <taxon>Vertebrata</taxon>
        <taxon>Euteleostomi</taxon>
        <taxon>Actinopterygii</taxon>
        <taxon>Neopterygii</taxon>
        <taxon>Teleostei</taxon>
        <taxon>Clupei</taxon>
        <taxon>Clupeiformes</taxon>
        <taxon>Denticipitoidei</taxon>
        <taxon>Denticipitidae</taxon>
        <taxon>Denticeps</taxon>
    </lineage>
</organism>
<name>A0AAY4BVC1_9TELE</name>
<evidence type="ECO:0000256" key="4">
    <source>
        <dbReference type="ARBA" id="ARBA00022833"/>
    </source>
</evidence>
<protein>
    <recommendedName>
        <fullName evidence="7">CW-type domain-containing protein</fullName>
    </recommendedName>
</protein>
<dbReference type="InterPro" id="IPR041006">
    <property type="entry name" value="Morc_S5"/>
</dbReference>
<dbReference type="GO" id="GO:0016605">
    <property type="term" value="C:PML body"/>
    <property type="evidence" value="ECO:0007669"/>
    <property type="project" value="TreeGrafter"/>
</dbReference>
<reference evidence="8" key="2">
    <citation type="submission" date="2025-08" db="UniProtKB">
        <authorList>
            <consortium name="Ensembl"/>
        </authorList>
    </citation>
    <scope>IDENTIFICATION</scope>
</reference>
<dbReference type="PROSITE" id="PS51050">
    <property type="entry name" value="ZF_CW"/>
    <property type="match status" value="1"/>
</dbReference>
<dbReference type="Gene3D" id="3.30.565.10">
    <property type="entry name" value="Histidine kinase-like ATPase, C-terminal domain"/>
    <property type="match status" value="1"/>
</dbReference>
<dbReference type="PANTHER" id="PTHR23336:SF17">
    <property type="entry name" value="MORC FAMILY CW-TYPE ZINC FINGER PROTEIN 3"/>
    <property type="match status" value="1"/>
</dbReference>